<comment type="subunit">
    <text evidence="4">Homotetramer; dimer of dimers.</text>
</comment>
<dbReference type="GO" id="GO:0046421">
    <property type="term" value="F:methylisocitrate lyase activity"/>
    <property type="evidence" value="ECO:0007669"/>
    <property type="project" value="UniProtKB-EC"/>
</dbReference>
<dbReference type="EMBL" id="VIWP01000001">
    <property type="protein sequence ID" value="TWF58583.1"/>
    <property type="molecule type" value="Genomic_DNA"/>
</dbReference>
<evidence type="ECO:0000313" key="7">
    <source>
        <dbReference type="EMBL" id="TWF58583.1"/>
    </source>
</evidence>
<evidence type="ECO:0000256" key="5">
    <source>
        <dbReference type="ARBA" id="ARBA00057039"/>
    </source>
</evidence>
<dbReference type="AlphaFoldDB" id="A0A561R7J3"/>
<dbReference type="PANTHER" id="PTHR42905:SF5">
    <property type="entry name" value="CARBOXYVINYL-CARBOXYPHOSPHONATE PHOSPHORYLMUTASE, CHLOROPLASTIC"/>
    <property type="match status" value="1"/>
</dbReference>
<reference evidence="7 8" key="1">
    <citation type="submission" date="2019-06" db="EMBL/GenBank/DDBJ databases">
        <title>Sorghum-associated microbial communities from plants grown in Nebraska, USA.</title>
        <authorList>
            <person name="Schachtman D."/>
        </authorList>
    </citation>
    <scope>NUCLEOTIDE SEQUENCE [LARGE SCALE GENOMIC DNA]</scope>
    <source>
        <strain evidence="7 8">1225</strain>
    </source>
</reference>
<dbReference type="CDD" id="cd00377">
    <property type="entry name" value="ICL_PEPM"/>
    <property type="match status" value="1"/>
</dbReference>
<evidence type="ECO:0000313" key="8">
    <source>
        <dbReference type="Proteomes" id="UP000320653"/>
    </source>
</evidence>
<accession>A0A561R7J3</accession>
<dbReference type="InterPro" id="IPR040442">
    <property type="entry name" value="Pyrv_kinase-like_dom_sf"/>
</dbReference>
<evidence type="ECO:0000256" key="3">
    <source>
        <dbReference type="ARBA" id="ARBA00012260"/>
    </source>
</evidence>
<dbReference type="SUPFAM" id="SSF51621">
    <property type="entry name" value="Phosphoenolpyruvate/pyruvate domain"/>
    <property type="match status" value="1"/>
</dbReference>
<evidence type="ECO:0000256" key="1">
    <source>
        <dbReference type="ARBA" id="ARBA00001050"/>
    </source>
</evidence>
<keyword evidence="8" id="KW-1185">Reference proteome</keyword>
<dbReference type="Gene3D" id="3.20.20.60">
    <property type="entry name" value="Phosphoenolpyruvate-binding domains"/>
    <property type="match status" value="1"/>
</dbReference>
<dbReference type="PROSITE" id="PS00161">
    <property type="entry name" value="ISOCITRATE_LYASE"/>
    <property type="match status" value="1"/>
</dbReference>
<protein>
    <recommendedName>
        <fullName evidence="6">2-methylisocitrate lyase</fullName>
        <ecNumber evidence="3">4.1.3.30</ecNumber>
    </recommendedName>
</protein>
<organism evidence="7 8">
    <name type="scientific">Neorhizobium alkalisoli</name>
    <dbReference type="NCBI Taxonomy" id="528178"/>
    <lineage>
        <taxon>Bacteria</taxon>
        <taxon>Pseudomonadati</taxon>
        <taxon>Pseudomonadota</taxon>
        <taxon>Alphaproteobacteria</taxon>
        <taxon>Hyphomicrobiales</taxon>
        <taxon>Rhizobiaceae</taxon>
        <taxon>Rhizobium/Agrobacterium group</taxon>
        <taxon>Neorhizobium</taxon>
    </lineage>
</organism>
<keyword evidence="7" id="KW-0456">Lyase</keyword>
<name>A0A561R7J3_9HYPH</name>
<comment type="caution">
    <text evidence="7">The sequence shown here is derived from an EMBL/GenBank/DDBJ whole genome shotgun (WGS) entry which is preliminary data.</text>
</comment>
<dbReference type="Pfam" id="PF13714">
    <property type="entry name" value="PEP_mutase"/>
    <property type="match status" value="1"/>
</dbReference>
<dbReference type="PANTHER" id="PTHR42905">
    <property type="entry name" value="PHOSPHOENOLPYRUVATE CARBOXYLASE"/>
    <property type="match status" value="1"/>
</dbReference>
<dbReference type="OrthoDB" id="9771433at2"/>
<evidence type="ECO:0000256" key="2">
    <source>
        <dbReference type="ARBA" id="ARBA00009282"/>
    </source>
</evidence>
<gene>
    <name evidence="7" type="ORF">FHW37_101387</name>
</gene>
<proteinExistence type="inferred from homology"/>
<dbReference type="InterPro" id="IPR015813">
    <property type="entry name" value="Pyrv/PenolPyrv_kinase-like_dom"/>
</dbReference>
<dbReference type="InterPro" id="IPR018523">
    <property type="entry name" value="Isocitrate_lyase_ph_CS"/>
</dbReference>
<sequence length="297" mass="31222">MNLRELIDGGHGIVAPGVFDALTASIATEASFKAVYLSGAAIAYTHLGRPDIGLVSMAEVADRIAMICDRVATPVIVDADTGYGNALNVQRTVRLFEKMGAQGIQLEDQTTPKRCGHLNDKSVIPAGEMVGKIRAAVDARASADTLIIARTDALQMEGIDSALERANLYAEAGADILFVEAPKSGEQLGSIAAALKGVKPLLANMVEGGTTPIHNAAELNALGFQLVIFPGGIVRAMAKTATEYYASLMANGSNAPFADRMFDFNGLNALIGTPDMLALGQTYEDHTDRKGKEEDAA</sequence>
<evidence type="ECO:0000256" key="4">
    <source>
        <dbReference type="ARBA" id="ARBA00044762"/>
    </source>
</evidence>
<dbReference type="EC" id="4.1.3.30" evidence="3"/>
<dbReference type="FunFam" id="3.20.20.60:FF:000009">
    <property type="entry name" value="2-methylisocitrate lyase"/>
    <property type="match status" value="1"/>
</dbReference>
<comment type="catalytic activity">
    <reaction evidence="1">
        <text>(2S,3R)-3-hydroxybutane-1,2,3-tricarboxylate = pyruvate + succinate</text>
        <dbReference type="Rhea" id="RHEA:16809"/>
        <dbReference type="ChEBI" id="CHEBI:15361"/>
        <dbReference type="ChEBI" id="CHEBI:30031"/>
        <dbReference type="ChEBI" id="CHEBI:57429"/>
        <dbReference type="EC" id="4.1.3.30"/>
    </reaction>
</comment>
<dbReference type="InterPro" id="IPR039556">
    <property type="entry name" value="ICL/PEPM"/>
</dbReference>
<comment type="similarity">
    <text evidence="2">Belongs to the isocitrate lyase/PEP mutase superfamily. Methylisocitrate lyase family.</text>
</comment>
<dbReference type="RefSeq" id="WP_145631841.1">
    <property type="nucleotide sequence ID" value="NZ_VIWP01000001.1"/>
</dbReference>
<evidence type="ECO:0000256" key="6">
    <source>
        <dbReference type="ARBA" id="ARBA00073849"/>
    </source>
</evidence>
<dbReference type="Proteomes" id="UP000320653">
    <property type="component" value="Unassembled WGS sequence"/>
</dbReference>
<comment type="function">
    <text evidence="5">Involved in the catabolism of short chain fatty acids (SCFA) via the 2-methylcitrate cycle I (propionate degradation route). Catalyzes the thermodynamically favored C-C bond cleavage of (2R,3S)-2-methylisocitrate to yield pyruvate and succinate via an alpha-carboxy-carbanion intermediate.</text>
</comment>